<accession>A0AAU9IIH9</accession>
<evidence type="ECO:0000313" key="5">
    <source>
        <dbReference type="EMBL" id="CAG9310949.1"/>
    </source>
</evidence>
<dbReference type="PANTHER" id="PTHR46647">
    <property type="entry name" value="RAB9 EFFECTOR PROTEIN WITH KELCH MOTIFS"/>
    <property type="match status" value="1"/>
</dbReference>
<evidence type="ECO:0000313" key="6">
    <source>
        <dbReference type="Proteomes" id="UP001162131"/>
    </source>
</evidence>
<dbReference type="Pfam" id="PF24681">
    <property type="entry name" value="Kelch_KLHDC2_KLHL20_DRC7"/>
    <property type="match status" value="1"/>
</dbReference>
<evidence type="ECO:0000256" key="3">
    <source>
        <dbReference type="SAM" id="Phobius"/>
    </source>
</evidence>
<dbReference type="InterPro" id="IPR011043">
    <property type="entry name" value="Gal_Oxase/kelch_b-propeller"/>
</dbReference>
<comment type="caution">
    <text evidence="5">The sequence shown here is derived from an EMBL/GenBank/DDBJ whole genome shotgun (WGS) entry which is preliminary data.</text>
</comment>
<protein>
    <recommendedName>
        <fullName evidence="4">Tyrosine-protein kinase ephrin type A/B receptor-like domain-containing protein</fullName>
    </recommendedName>
</protein>
<dbReference type="SUPFAM" id="SSF117281">
    <property type="entry name" value="Kelch motif"/>
    <property type="match status" value="2"/>
</dbReference>
<feature type="domain" description="Tyrosine-protein kinase ephrin type A/B receptor-like" evidence="4">
    <location>
        <begin position="562"/>
        <end position="607"/>
    </location>
</feature>
<dbReference type="Gene3D" id="2.10.50.10">
    <property type="entry name" value="Tumor Necrosis Factor Receptor, subunit A, domain 2"/>
    <property type="match status" value="1"/>
</dbReference>
<dbReference type="Pfam" id="PF07699">
    <property type="entry name" value="Ephrin_rec_like"/>
    <property type="match status" value="1"/>
</dbReference>
<proteinExistence type="predicted"/>
<dbReference type="EMBL" id="CAJZBQ010000003">
    <property type="protein sequence ID" value="CAG9310949.1"/>
    <property type="molecule type" value="Genomic_DNA"/>
</dbReference>
<dbReference type="InterPro" id="IPR052124">
    <property type="entry name" value="Rab9_kelch_effector"/>
</dbReference>
<dbReference type="InterPro" id="IPR015915">
    <property type="entry name" value="Kelch-typ_b-propeller"/>
</dbReference>
<evidence type="ECO:0000256" key="1">
    <source>
        <dbReference type="ARBA" id="ARBA00022441"/>
    </source>
</evidence>
<dbReference type="AlphaFoldDB" id="A0AAU9IIH9"/>
<evidence type="ECO:0000259" key="4">
    <source>
        <dbReference type="Pfam" id="PF07699"/>
    </source>
</evidence>
<reference evidence="5" key="1">
    <citation type="submission" date="2021-09" db="EMBL/GenBank/DDBJ databases">
        <authorList>
            <consortium name="AG Swart"/>
            <person name="Singh M."/>
            <person name="Singh A."/>
            <person name="Seah K."/>
            <person name="Emmerich C."/>
        </authorList>
    </citation>
    <scope>NUCLEOTIDE SEQUENCE</scope>
    <source>
        <strain evidence="5">ATCC30299</strain>
    </source>
</reference>
<dbReference type="InterPro" id="IPR011641">
    <property type="entry name" value="Tyr-kin_ephrin_A/B_rcpt-like"/>
</dbReference>
<dbReference type="SUPFAM" id="SSF57184">
    <property type="entry name" value="Growth factor receptor domain"/>
    <property type="match status" value="1"/>
</dbReference>
<feature type="transmembrane region" description="Helical" evidence="3">
    <location>
        <begin position="721"/>
        <end position="747"/>
    </location>
</feature>
<organism evidence="5 6">
    <name type="scientific">Blepharisma stoltei</name>
    <dbReference type="NCBI Taxonomy" id="1481888"/>
    <lineage>
        <taxon>Eukaryota</taxon>
        <taxon>Sar</taxon>
        <taxon>Alveolata</taxon>
        <taxon>Ciliophora</taxon>
        <taxon>Postciliodesmatophora</taxon>
        <taxon>Heterotrichea</taxon>
        <taxon>Heterotrichida</taxon>
        <taxon>Blepharismidae</taxon>
        <taxon>Blepharisma</taxon>
    </lineage>
</organism>
<gene>
    <name evidence="5" type="ORF">BSTOLATCC_MIC2663</name>
</gene>
<keyword evidence="3" id="KW-0472">Membrane</keyword>
<dbReference type="PANTHER" id="PTHR46647:SF1">
    <property type="entry name" value="RAB9 EFFECTOR PROTEIN WITH KELCH MOTIFS"/>
    <property type="match status" value="1"/>
</dbReference>
<dbReference type="Proteomes" id="UP001162131">
    <property type="component" value="Unassembled WGS sequence"/>
</dbReference>
<evidence type="ECO:0000256" key="2">
    <source>
        <dbReference type="ARBA" id="ARBA00022737"/>
    </source>
</evidence>
<dbReference type="InterPro" id="IPR009030">
    <property type="entry name" value="Growth_fac_rcpt_cys_sf"/>
</dbReference>
<feature type="transmembrane region" description="Helical" evidence="3">
    <location>
        <begin position="959"/>
        <end position="981"/>
    </location>
</feature>
<dbReference type="CDD" id="cd00185">
    <property type="entry name" value="TNFRSF"/>
    <property type="match status" value="1"/>
</dbReference>
<keyword evidence="3" id="KW-0812">Transmembrane</keyword>
<keyword evidence="2" id="KW-0677">Repeat</keyword>
<keyword evidence="3" id="KW-1133">Transmembrane helix</keyword>
<sequence length="1049" mass="117309">MWTFDLINYQWTMIKQKGRIPSVRSRFAYTRYNDKNDSNKLKFAIYGGTLTTGADNNLYIFHVGNLTWSKASSEGVSVPKLNSPTIHYWDGFIYLVGGQGQHGTIYEFNQEFFRYDLTNNKWENITNYSNTYDYRYLTGSTVYNNEFYLLFGWSDITGKDVENIMKVNLLDSTYKWSKTTIAKDENWSMIPRDSYAFAIDNEIVYLFGGFSSTASVAIMNSLIQFNLTKSELTYTIINKEFKSPSPRKSHSLCAAQAKLFLFGGQNGDTYYNDLWVFDPDNPYSWSSIMTAGNPPSARAGHAFDSQGDIVVIFGGSDGNSYLNDLYYLNLITNTWNKVTPSSTNLPSGRTEACMQMFLPYVYIFGGKTESGIINDLWLYNTGTNTFTLVYEAKSGANPYPVYGHMCELSSDIYGNVLFYTMLGSTDGDMPLGSVDVFNMTSKKWINLHYDAGGSNARANAAVLLNKKNEVGVIGGQAWGTDPKNSIYVLDLNTDTITSQNSLEDYFYSFAWAYYKTSFYIQGGGSASGKAMRAFLGKNTLIKVELACDQSTNSSCGWACSPGTYLKDNECIPCPKGQYNSFYGATSCSLCPSGTFNGNIGANTAYQCLPCESGYYNPFNGSASCRECPINRYCPAGSVQPLKKDIIASYLSIQPSMFPASSYNKDADDIVNDMLIAVGSALFVTFILLLCIKSLRNKLHEIDLYEDDHNYKLLENMVRRNTYIGGLFSIIFMAAAVILICESIIVFIKNNVYESKSLVPLVALESELIDFPASVTIETILYRYGGECVAGDKCDSSIYQSFYYVSYSSMDVNCKKIQGDCHIKIDLTDCIISTGAYIELDMQEKQSYTSAISINLTSSSSIPKQYSGIFQSLIPDDNQIFRGSSPSKFYFSVIPSLFKSYVSDWPDKLTGYHISYNTPPTAGSQYTVENLPFTSNLKLEIILTRSLNSVYTQRFAKQTWLTVLSALLGSVFGAMGALGGIMKTSEKNFNSMKASRKNRKKRKNIAREREKIEDMLNINDSEYTITNPAKADITQAESFDTELKISSRII</sequence>
<dbReference type="SMART" id="SM01411">
    <property type="entry name" value="Ephrin_rec_like"/>
    <property type="match status" value="2"/>
</dbReference>
<keyword evidence="6" id="KW-1185">Reference proteome</keyword>
<dbReference type="SUPFAM" id="SSF50965">
    <property type="entry name" value="Galactose oxidase, central domain"/>
    <property type="match status" value="1"/>
</dbReference>
<dbReference type="Gene3D" id="2.120.10.80">
    <property type="entry name" value="Kelch-type beta propeller"/>
    <property type="match status" value="2"/>
</dbReference>
<feature type="transmembrane region" description="Helical" evidence="3">
    <location>
        <begin position="673"/>
        <end position="691"/>
    </location>
</feature>
<keyword evidence="1" id="KW-0880">Kelch repeat</keyword>
<name>A0AAU9IIH9_9CILI</name>